<evidence type="ECO:0000313" key="2">
    <source>
        <dbReference type="Proteomes" id="UP000003494"/>
    </source>
</evidence>
<protein>
    <submittedName>
        <fullName evidence="1">Uncharacterized protein</fullName>
    </submittedName>
</protein>
<comment type="caution">
    <text evidence="1">The sequence shown here is derived from an EMBL/GenBank/DDBJ whole genome shotgun (WGS) entry which is preliminary data.</text>
</comment>
<evidence type="ECO:0000313" key="1">
    <source>
        <dbReference type="EMBL" id="EEP28917.1"/>
    </source>
</evidence>
<proteinExistence type="predicted"/>
<dbReference type="AlphaFoldDB" id="C4G8H0"/>
<accession>C4G8H0</accession>
<sequence length="143" mass="16524">MRNNMDYIHDRNSNILFSLHDSRVNKIKYHNKTLTLKVHKIFQLVDGEEKAFPGEVCFKNCDVDLCNVLIFNKTLGGGCFNGKAIELQQFMDEYAGSEFEIIKEGYFGNTTTYTGWLWEDGKAPVSAIMYIWNSGDMVYRVEK</sequence>
<reference evidence="1" key="1">
    <citation type="submission" date="2009-04" db="EMBL/GenBank/DDBJ databases">
        <authorList>
            <person name="Weinstock G."/>
            <person name="Sodergren E."/>
            <person name="Clifton S."/>
            <person name="Fulton L."/>
            <person name="Fulton B."/>
            <person name="Courtney L."/>
            <person name="Fronick C."/>
            <person name="Harrison M."/>
            <person name="Strong C."/>
            <person name="Farmer C."/>
            <person name="Delahaunty K."/>
            <person name="Markovic C."/>
            <person name="Hall O."/>
            <person name="Minx P."/>
            <person name="Tomlinson C."/>
            <person name="Mitreva M."/>
            <person name="Nelson J."/>
            <person name="Hou S."/>
            <person name="Wollam A."/>
            <person name="Pepin K.H."/>
            <person name="Johnson M."/>
            <person name="Bhonagiri V."/>
            <person name="Nash W.E."/>
            <person name="Warren W."/>
            <person name="Chinwalla A."/>
            <person name="Mardis E.R."/>
            <person name="Wilson R.K."/>
        </authorList>
    </citation>
    <scope>NUCLEOTIDE SEQUENCE [LARGE SCALE GENOMIC DNA]</scope>
    <source>
        <strain evidence="1">DSM 14600</strain>
    </source>
</reference>
<dbReference type="eggNOG" id="ENOG5030V6F">
    <property type="taxonomic scope" value="Bacteria"/>
</dbReference>
<dbReference type="Proteomes" id="UP000003494">
    <property type="component" value="Unassembled WGS sequence"/>
</dbReference>
<keyword evidence="2" id="KW-1185">Reference proteome</keyword>
<dbReference type="HOGENOM" id="CLU_131006_0_0_9"/>
<name>C4G8H0_9FIRM</name>
<dbReference type="STRING" id="626523.GCWU000342_00266"/>
<gene>
    <name evidence="1" type="ORF">GCWU000342_00266</name>
</gene>
<dbReference type="EMBL" id="ACIP02000001">
    <property type="protein sequence ID" value="EEP28917.1"/>
    <property type="molecule type" value="Genomic_DNA"/>
</dbReference>
<organism evidence="1 2">
    <name type="scientific">Shuttleworthella satelles DSM 14600</name>
    <dbReference type="NCBI Taxonomy" id="626523"/>
    <lineage>
        <taxon>Bacteria</taxon>
        <taxon>Bacillati</taxon>
        <taxon>Bacillota</taxon>
        <taxon>Clostridia</taxon>
        <taxon>Lachnospirales</taxon>
        <taxon>Lachnospiraceae</taxon>
        <taxon>Shuttleworthella</taxon>
    </lineage>
</organism>